<feature type="region of interest" description="Disordered" evidence="1">
    <location>
        <begin position="105"/>
        <end position="125"/>
    </location>
</feature>
<reference evidence="2" key="1">
    <citation type="submission" date="2021-03" db="EMBL/GenBank/DDBJ databases">
        <title>Human Oral Microbial Genomes.</title>
        <authorList>
            <person name="Johnston C.D."/>
            <person name="Chen T."/>
            <person name="Dewhirst F.E."/>
        </authorList>
    </citation>
    <scope>NUCLEOTIDE SEQUENCE</scope>
    <source>
        <strain evidence="2">F0714</strain>
    </source>
</reference>
<protein>
    <submittedName>
        <fullName evidence="2">Uncharacterized protein</fullName>
    </submittedName>
</protein>
<evidence type="ECO:0000313" key="2">
    <source>
        <dbReference type="EMBL" id="QUC11292.1"/>
    </source>
</evidence>
<accession>A0AB37HY15</accession>
<dbReference type="EMBL" id="CP072385">
    <property type="protein sequence ID" value="QUC11292.1"/>
    <property type="molecule type" value="Genomic_DNA"/>
</dbReference>
<dbReference type="Proteomes" id="UP000677180">
    <property type="component" value="Chromosome"/>
</dbReference>
<dbReference type="RefSeq" id="WP_014847939.1">
    <property type="nucleotide sequence ID" value="NZ_CP040007.1"/>
</dbReference>
<sequence>MSNWKIDEQAAGRIVLSAAKMAKQYSVSAAKLDSKAKQMVEALPHSEFVSAAVEGWVQNCGAPGVLSVKGSTDVAIKGVSGAIAAYHEGNLEMAGNAQMMASAADFPKELPKADGTSNPVPLGDE</sequence>
<organism evidence="2 3">
    <name type="scientific">Arachnia propionica</name>
    <dbReference type="NCBI Taxonomy" id="1750"/>
    <lineage>
        <taxon>Bacteria</taxon>
        <taxon>Bacillati</taxon>
        <taxon>Actinomycetota</taxon>
        <taxon>Actinomycetes</taxon>
        <taxon>Propionibacteriales</taxon>
        <taxon>Propionibacteriaceae</taxon>
        <taxon>Arachnia</taxon>
    </lineage>
</organism>
<gene>
    <name evidence="2" type="ORF">J5A53_00870</name>
</gene>
<dbReference type="InterPro" id="IPR045436">
    <property type="entry name" value="DUF6507"/>
</dbReference>
<evidence type="ECO:0000256" key="1">
    <source>
        <dbReference type="SAM" id="MobiDB-lite"/>
    </source>
</evidence>
<evidence type="ECO:0000313" key="3">
    <source>
        <dbReference type="Proteomes" id="UP000677180"/>
    </source>
</evidence>
<dbReference type="AlphaFoldDB" id="A0AB37HY15"/>
<proteinExistence type="predicted"/>
<dbReference type="Pfam" id="PF20117">
    <property type="entry name" value="DUF6507"/>
    <property type="match status" value="1"/>
</dbReference>
<name>A0AB37HY15_9ACTN</name>